<dbReference type="Gene3D" id="3.40.50.11380">
    <property type="match status" value="1"/>
</dbReference>
<proteinExistence type="predicted"/>
<keyword evidence="5" id="KW-0802">TPR repeat</keyword>
<feature type="domain" description="O-GlcNAc transferase C-terminal" evidence="7">
    <location>
        <begin position="455"/>
        <end position="613"/>
    </location>
</feature>
<evidence type="ECO:0000256" key="5">
    <source>
        <dbReference type="ARBA" id="ARBA00022803"/>
    </source>
</evidence>
<dbReference type="Gene3D" id="3.40.50.2000">
    <property type="entry name" value="Glycogen Phosphorylase B"/>
    <property type="match status" value="1"/>
</dbReference>
<evidence type="ECO:0000259" key="7">
    <source>
        <dbReference type="Pfam" id="PF13844"/>
    </source>
</evidence>
<evidence type="ECO:0000256" key="4">
    <source>
        <dbReference type="ARBA" id="ARBA00022737"/>
    </source>
</evidence>
<evidence type="ECO:0000256" key="6">
    <source>
        <dbReference type="SAM" id="MobiDB-lite"/>
    </source>
</evidence>
<evidence type="ECO:0000313" key="8">
    <source>
        <dbReference type="EMBL" id="TSJ76808.1"/>
    </source>
</evidence>
<keyword evidence="9" id="KW-1185">Reference proteome</keyword>
<dbReference type="InterPro" id="IPR051939">
    <property type="entry name" value="Glycosyltr_41/O-GlcNAc_trsf"/>
</dbReference>
<reference evidence="8 9" key="1">
    <citation type="submission" date="2019-07" db="EMBL/GenBank/DDBJ databases">
        <title>Description of 53C-WASEF.</title>
        <authorList>
            <person name="Pitt A."/>
            <person name="Hahn M.W."/>
        </authorList>
    </citation>
    <scope>NUCLEOTIDE SEQUENCE [LARGE SCALE GENOMIC DNA]</scope>
    <source>
        <strain evidence="8 9">53C-WASEF</strain>
    </source>
</reference>
<keyword evidence="3" id="KW-0808">Transferase</keyword>
<evidence type="ECO:0000313" key="9">
    <source>
        <dbReference type="Proteomes" id="UP000315648"/>
    </source>
</evidence>
<dbReference type="SUPFAM" id="SSF48452">
    <property type="entry name" value="TPR-like"/>
    <property type="match status" value="1"/>
</dbReference>
<dbReference type="EMBL" id="VMBG01000002">
    <property type="protein sequence ID" value="TSJ76808.1"/>
    <property type="molecule type" value="Genomic_DNA"/>
</dbReference>
<dbReference type="PANTHER" id="PTHR44835">
    <property type="entry name" value="UDP-N-ACETYLGLUCOSAMINE--PEPTIDE N-ACETYLGLUCOSAMINYLTRANSFERASE SPINDLY-RELATED"/>
    <property type="match status" value="1"/>
</dbReference>
<dbReference type="OrthoDB" id="251285at2"/>
<evidence type="ECO:0000256" key="1">
    <source>
        <dbReference type="ARBA" id="ARBA00004922"/>
    </source>
</evidence>
<gene>
    <name evidence="8" type="ORF">FPL22_11855</name>
</gene>
<dbReference type="AlphaFoldDB" id="A0A556QJK2"/>
<dbReference type="InterPro" id="IPR011990">
    <property type="entry name" value="TPR-like_helical_dom_sf"/>
</dbReference>
<dbReference type="Gene3D" id="1.25.40.10">
    <property type="entry name" value="Tetratricopeptide repeat domain"/>
    <property type="match status" value="1"/>
</dbReference>
<evidence type="ECO:0000256" key="2">
    <source>
        <dbReference type="ARBA" id="ARBA00022676"/>
    </source>
</evidence>
<name>A0A556QJK2_9BACT</name>
<sequence>MPTKAPAAPSPLAPSPSRACPPRSSALPPSPSSVSAASASAPSAPDHPATAPFEPKAPAFPAGAFLCTHDDARRHPHNHLSCRNMTPDPSLAPAQSALAAGNFDDAAGLFTAALQKDAAHTEARLGLARTLHFAGLLGPALQSLAPFFTTPEISAAAPPAAWLEAALIHRAAGRFNDARLTLENAPPAVHQHPAWSINLADVLLEQGHPAASRDLLAAAPGLLARQPQAASSWLRSQLYLPEVDASQLHASSRQWARWHGGYDPIPMVPPNRELARRLRLVFVSSRLCAHNSAQQLLGILPHLDRKGFHVTLVSTGRIKDSVTEKLRTLANVWIDIPSELPDADTAKLLRDTKADILVDQQEHSNNGPISLFTRRIAPLQVHWYCNALSTGLRTLDARISDSTTEPQGQADELSSEPILRLPHGYLAYTPPHLAVAPVDLIDPARPLTLGGIPHLAKCTDAVLATWAEILRQLPHARLLLARNTLGDPATRDAFAARCHAAGIPADRLDLRPDGGAISTLAIFNDLDLILDTWPFGGEATSMDALWMGVPILTLCGDRITARRTTTLLKAVGRQDLVTTSPEAYIARAVEIASDLPALRASRAPLRAAVQASDWCNGPLIAADLAAAFRALWIKACHRK</sequence>
<keyword evidence="4" id="KW-0677">Repeat</keyword>
<dbReference type="GO" id="GO:0016757">
    <property type="term" value="F:glycosyltransferase activity"/>
    <property type="evidence" value="ECO:0007669"/>
    <property type="project" value="UniProtKB-KW"/>
</dbReference>
<dbReference type="Pfam" id="PF13844">
    <property type="entry name" value="Glyco_transf_41"/>
    <property type="match status" value="1"/>
</dbReference>
<keyword evidence="2" id="KW-0328">Glycosyltransferase</keyword>
<dbReference type="PANTHER" id="PTHR44835:SF1">
    <property type="entry name" value="PROTEIN O-GLCNAC TRANSFERASE"/>
    <property type="match status" value="1"/>
</dbReference>
<feature type="region of interest" description="Disordered" evidence="6">
    <location>
        <begin position="1"/>
        <end position="55"/>
    </location>
</feature>
<comment type="caution">
    <text evidence="8">The sequence shown here is derived from an EMBL/GenBank/DDBJ whole genome shotgun (WGS) entry which is preliminary data.</text>
</comment>
<dbReference type="Pfam" id="PF14559">
    <property type="entry name" value="TPR_19"/>
    <property type="match status" value="1"/>
</dbReference>
<feature type="compositionally biased region" description="Low complexity" evidence="6">
    <location>
        <begin position="15"/>
        <end position="55"/>
    </location>
</feature>
<accession>A0A556QJK2</accession>
<dbReference type="InterPro" id="IPR029489">
    <property type="entry name" value="OGT/SEC/SPY_C"/>
</dbReference>
<dbReference type="Proteomes" id="UP000315648">
    <property type="component" value="Unassembled WGS sequence"/>
</dbReference>
<comment type="pathway">
    <text evidence="1">Protein modification; protein glycosylation.</text>
</comment>
<protein>
    <submittedName>
        <fullName evidence="8">Tetratricopeptide repeat protein</fullName>
    </submittedName>
</protein>
<organism evidence="8 9">
    <name type="scientific">Rariglobus hedericola</name>
    <dbReference type="NCBI Taxonomy" id="2597822"/>
    <lineage>
        <taxon>Bacteria</taxon>
        <taxon>Pseudomonadati</taxon>
        <taxon>Verrucomicrobiota</taxon>
        <taxon>Opitutia</taxon>
        <taxon>Opitutales</taxon>
        <taxon>Opitutaceae</taxon>
        <taxon>Rariglobus</taxon>
    </lineage>
</organism>
<evidence type="ECO:0000256" key="3">
    <source>
        <dbReference type="ARBA" id="ARBA00022679"/>
    </source>
</evidence>